<proteinExistence type="predicted"/>
<sequence length="240" mass="27732">MLNHNFQRYYFTKQTLGQVYRKWEGAPYERPRVVRLKVEQTIGDGSGKRYAYIDTRQKPTRSVKEIISTLYQFGRKDAMPGIEEIADGTYIPNGGNNVSFKNCIQHPDTYYSGNKWHINPPEGFAYMNLWSMDNIKRSTYEEVDCTETVVVKTIYDPCPVGYHLPTSNAFTGFSLTGRNTQGVVGPTYTLFSNGKWEAPGWYFHTIPYPGPVDIEQGRIIIYFYCCPINVKKSRKDRLNR</sequence>
<dbReference type="EMBL" id="JABZGR010000021">
    <property type="protein sequence ID" value="MBF0970727.1"/>
    <property type="molecule type" value="Genomic_DNA"/>
</dbReference>
<protein>
    <submittedName>
        <fullName evidence="1">Uncharacterized protein</fullName>
    </submittedName>
</protein>
<name>A0A929RWQ9_9BACT</name>
<evidence type="ECO:0000313" key="1">
    <source>
        <dbReference type="EMBL" id="MBF0970727.1"/>
    </source>
</evidence>
<gene>
    <name evidence="1" type="ORF">HXK21_06765</name>
</gene>
<dbReference type="Proteomes" id="UP000704068">
    <property type="component" value="Unassembled WGS sequence"/>
</dbReference>
<evidence type="ECO:0000313" key="2">
    <source>
        <dbReference type="Proteomes" id="UP000704068"/>
    </source>
</evidence>
<feature type="non-terminal residue" evidence="1">
    <location>
        <position position="240"/>
    </location>
</feature>
<comment type="caution">
    <text evidence="1">The sequence shown here is derived from an EMBL/GenBank/DDBJ whole genome shotgun (WGS) entry which is preliminary data.</text>
</comment>
<dbReference type="AlphaFoldDB" id="A0A929RWQ9"/>
<organism evidence="1 2">
    <name type="scientific">Alloprevotella tannerae</name>
    <dbReference type="NCBI Taxonomy" id="76122"/>
    <lineage>
        <taxon>Bacteria</taxon>
        <taxon>Pseudomonadati</taxon>
        <taxon>Bacteroidota</taxon>
        <taxon>Bacteroidia</taxon>
        <taxon>Bacteroidales</taxon>
        <taxon>Prevotellaceae</taxon>
        <taxon>Alloprevotella</taxon>
    </lineage>
</organism>
<reference evidence="1" key="1">
    <citation type="submission" date="2020-04" db="EMBL/GenBank/DDBJ databases">
        <title>Deep metagenomics examines the oral microbiome during advanced dental caries in children, revealing novel taxa and co-occurrences with host molecules.</title>
        <authorList>
            <person name="Baker J.L."/>
            <person name="Morton J.T."/>
            <person name="Dinis M."/>
            <person name="Alvarez R."/>
            <person name="Tran N.C."/>
            <person name="Knight R."/>
            <person name="Edlund A."/>
        </authorList>
    </citation>
    <scope>NUCLEOTIDE SEQUENCE</scope>
    <source>
        <strain evidence="1">JCVI_34_bin.1</strain>
    </source>
</reference>
<accession>A0A929RWQ9</accession>